<gene>
    <name evidence="1" type="ORF">ABVQ20_22745</name>
</gene>
<sequence>MTNLAKVNKLVEIFAKANYAVEMVEQAQDSAHHPGGLWYHAIAMFNGYYAIIEELLNRTKNGSDSDLSAAVDSWWDANRQKANSYFQRERNVVTHQGEIEVEYINQWEIDHWNDTERPFRSARVSIKSSLSIQDMPATEFLALCKPAMEFIRGGIIAIDKDYKSRGGQKHALPEPGDLSLMFNELKL</sequence>
<keyword evidence="2" id="KW-1185">Reference proteome</keyword>
<organism evidence="1 2">
    <name type="scientific">Mesorhizobium shangrilense</name>
    <dbReference type="NCBI Taxonomy" id="460060"/>
    <lineage>
        <taxon>Bacteria</taxon>
        <taxon>Pseudomonadati</taxon>
        <taxon>Pseudomonadota</taxon>
        <taxon>Alphaproteobacteria</taxon>
        <taxon>Hyphomicrobiales</taxon>
        <taxon>Phyllobacteriaceae</taxon>
        <taxon>Mesorhizobium</taxon>
    </lineage>
</organism>
<evidence type="ECO:0000313" key="2">
    <source>
        <dbReference type="Proteomes" id="UP001548832"/>
    </source>
</evidence>
<evidence type="ECO:0008006" key="3">
    <source>
        <dbReference type="Google" id="ProtNLM"/>
    </source>
</evidence>
<dbReference type="EMBL" id="JBEWSZ010000001">
    <property type="protein sequence ID" value="MET2829797.1"/>
    <property type="molecule type" value="Genomic_DNA"/>
</dbReference>
<protein>
    <recommendedName>
        <fullName evidence="3">AbiV family abortive infection protein</fullName>
    </recommendedName>
</protein>
<name>A0ABV2DIB7_9HYPH</name>
<proteinExistence type="predicted"/>
<dbReference type="RefSeq" id="WP_354461714.1">
    <property type="nucleotide sequence ID" value="NZ_JBEWSZ010000001.1"/>
</dbReference>
<comment type="caution">
    <text evidence="1">The sequence shown here is derived from an EMBL/GenBank/DDBJ whole genome shotgun (WGS) entry which is preliminary data.</text>
</comment>
<evidence type="ECO:0000313" key="1">
    <source>
        <dbReference type="EMBL" id="MET2829797.1"/>
    </source>
</evidence>
<reference evidence="1 2" key="1">
    <citation type="submission" date="2024-06" db="EMBL/GenBank/DDBJ databases">
        <authorList>
            <person name="Kim D.-U."/>
        </authorList>
    </citation>
    <scope>NUCLEOTIDE SEQUENCE [LARGE SCALE GENOMIC DNA]</scope>
    <source>
        <strain evidence="1 2">KACC15460</strain>
    </source>
</reference>
<accession>A0ABV2DIB7</accession>
<dbReference type="Proteomes" id="UP001548832">
    <property type="component" value="Unassembled WGS sequence"/>
</dbReference>